<evidence type="ECO:0000313" key="2">
    <source>
        <dbReference type="EMBL" id="KKK90027.1"/>
    </source>
</evidence>
<dbReference type="EMBL" id="LAZR01049277">
    <property type="protein sequence ID" value="KKK90027.1"/>
    <property type="molecule type" value="Genomic_DNA"/>
</dbReference>
<feature type="compositionally biased region" description="Basic and acidic residues" evidence="1">
    <location>
        <begin position="44"/>
        <end position="55"/>
    </location>
</feature>
<feature type="region of interest" description="Disordered" evidence="1">
    <location>
        <begin position="36"/>
        <end position="55"/>
    </location>
</feature>
<name>A0A0F8Z8C9_9ZZZZ</name>
<sequence length="55" mass="6312">MILKVKIYVCQNCFAKNKIIGRTTGRTCNKCGIPLDKPFTPQNENKEKNSKIREV</sequence>
<accession>A0A0F8Z8C9</accession>
<organism evidence="2">
    <name type="scientific">marine sediment metagenome</name>
    <dbReference type="NCBI Taxonomy" id="412755"/>
    <lineage>
        <taxon>unclassified sequences</taxon>
        <taxon>metagenomes</taxon>
        <taxon>ecological metagenomes</taxon>
    </lineage>
</organism>
<protein>
    <submittedName>
        <fullName evidence="2">Uncharacterized protein</fullName>
    </submittedName>
</protein>
<gene>
    <name evidence="2" type="ORF">LCGC14_2727210</name>
</gene>
<proteinExistence type="predicted"/>
<comment type="caution">
    <text evidence="2">The sequence shown here is derived from an EMBL/GenBank/DDBJ whole genome shotgun (WGS) entry which is preliminary data.</text>
</comment>
<dbReference type="AlphaFoldDB" id="A0A0F8Z8C9"/>
<reference evidence="2" key="1">
    <citation type="journal article" date="2015" name="Nature">
        <title>Complex archaea that bridge the gap between prokaryotes and eukaryotes.</title>
        <authorList>
            <person name="Spang A."/>
            <person name="Saw J.H."/>
            <person name="Jorgensen S.L."/>
            <person name="Zaremba-Niedzwiedzka K."/>
            <person name="Martijn J."/>
            <person name="Lind A.E."/>
            <person name="van Eijk R."/>
            <person name="Schleper C."/>
            <person name="Guy L."/>
            <person name="Ettema T.J."/>
        </authorList>
    </citation>
    <scope>NUCLEOTIDE SEQUENCE</scope>
</reference>
<evidence type="ECO:0000256" key="1">
    <source>
        <dbReference type="SAM" id="MobiDB-lite"/>
    </source>
</evidence>